<dbReference type="AlphaFoldDB" id="A0AAD0L982"/>
<dbReference type="Proteomes" id="UP000251617">
    <property type="component" value="Chromosome"/>
</dbReference>
<evidence type="ECO:0000313" key="1">
    <source>
        <dbReference type="EMBL" id="AXA25065.1"/>
    </source>
</evidence>
<gene>
    <name evidence="1" type="ORF">C1S65_13415</name>
</gene>
<organism evidence="1 2">
    <name type="scientific">Pseudomonas putida</name>
    <name type="common">Arthrobacter siderocapsulatus</name>
    <dbReference type="NCBI Taxonomy" id="303"/>
    <lineage>
        <taxon>Bacteria</taxon>
        <taxon>Pseudomonadati</taxon>
        <taxon>Pseudomonadota</taxon>
        <taxon>Gammaproteobacteria</taxon>
        <taxon>Pseudomonadales</taxon>
        <taxon>Pseudomonadaceae</taxon>
        <taxon>Pseudomonas</taxon>
    </lineage>
</organism>
<sequence>MRSMLALLVPVRLTSCQQNGLLTPGLHQLTTIEIQQINGNFSPFTKRKHDSIGLELKMKIWIITAGID</sequence>
<protein>
    <submittedName>
        <fullName evidence="1">Uncharacterized protein</fullName>
    </submittedName>
</protein>
<evidence type="ECO:0000313" key="2">
    <source>
        <dbReference type="Proteomes" id="UP000251617"/>
    </source>
</evidence>
<accession>A0AAD0L982</accession>
<name>A0AAD0L982_PSEPU</name>
<reference evidence="1 2" key="1">
    <citation type="submission" date="2018-06" db="EMBL/GenBank/DDBJ databases">
        <title>The genome of Pseudomonas putida NX-1, a lignin degrader.</title>
        <authorList>
            <person name="Xu Z."/>
        </authorList>
    </citation>
    <scope>NUCLEOTIDE SEQUENCE [LARGE SCALE GENOMIC DNA]</scope>
    <source>
        <strain evidence="1 2">NX-1</strain>
    </source>
</reference>
<proteinExistence type="predicted"/>
<dbReference type="EMBL" id="CP030750">
    <property type="protein sequence ID" value="AXA25065.1"/>
    <property type="molecule type" value="Genomic_DNA"/>
</dbReference>